<dbReference type="RefSeq" id="WP_224136349.1">
    <property type="nucleotide sequence ID" value="NZ_JAIQUM010000002.1"/>
</dbReference>
<evidence type="ECO:0000313" key="1">
    <source>
        <dbReference type="EMBL" id="MBZ5748988.1"/>
    </source>
</evidence>
<name>A0ABS7UKZ0_9BACI</name>
<organism evidence="1 2">
    <name type="scientific">Metabacillus rhizolycopersici</name>
    <dbReference type="NCBI Taxonomy" id="2875709"/>
    <lineage>
        <taxon>Bacteria</taxon>
        <taxon>Bacillati</taxon>
        <taxon>Bacillota</taxon>
        <taxon>Bacilli</taxon>
        <taxon>Bacillales</taxon>
        <taxon>Bacillaceae</taxon>
        <taxon>Metabacillus</taxon>
    </lineage>
</organism>
<sequence>MVVYDISDRVMIFPYKAVVSVIDAGNVIDSRREGHMSPKLASSLFKSDTYVIGKTSNILDCY</sequence>
<dbReference type="EMBL" id="JAIQUM010000002">
    <property type="protein sequence ID" value="MBZ5748988.1"/>
    <property type="molecule type" value="Genomic_DNA"/>
</dbReference>
<gene>
    <name evidence="1" type="ORF">K9V48_01645</name>
</gene>
<protein>
    <submittedName>
        <fullName evidence="1">Uncharacterized protein</fullName>
    </submittedName>
</protein>
<accession>A0ABS7UKZ0</accession>
<comment type="caution">
    <text evidence="1">The sequence shown here is derived from an EMBL/GenBank/DDBJ whole genome shotgun (WGS) entry which is preliminary data.</text>
</comment>
<keyword evidence="2" id="KW-1185">Reference proteome</keyword>
<dbReference type="Proteomes" id="UP001165287">
    <property type="component" value="Unassembled WGS sequence"/>
</dbReference>
<reference evidence="1" key="1">
    <citation type="submission" date="2024-05" db="EMBL/GenBank/DDBJ databases">
        <title>Metabacillus sp. nov., isolated from the rhizosphere soil of tomato plants.</title>
        <authorList>
            <person name="Ma R."/>
        </authorList>
    </citation>
    <scope>NUCLEOTIDE SEQUENCE</scope>
    <source>
        <strain evidence="1">DBTR6</strain>
    </source>
</reference>
<evidence type="ECO:0000313" key="2">
    <source>
        <dbReference type="Proteomes" id="UP001165287"/>
    </source>
</evidence>
<proteinExistence type="predicted"/>